<protein>
    <recommendedName>
        <fullName evidence="4">M23ase beta-sheet core domain-containing protein</fullName>
    </recommendedName>
</protein>
<comment type="caution">
    <text evidence="5">The sequence shown here is derived from an EMBL/GenBank/DDBJ whole genome shotgun (WGS) entry which is preliminary data.</text>
</comment>
<keyword evidence="6" id="KW-1185">Reference proteome</keyword>
<organism evidence="5 6">
    <name type="scientific">Actinoallomurus vinaceus</name>
    <dbReference type="NCBI Taxonomy" id="1080074"/>
    <lineage>
        <taxon>Bacteria</taxon>
        <taxon>Bacillati</taxon>
        <taxon>Actinomycetota</taxon>
        <taxon>Actinomycetes</taxon>
        <taxon>Streptosporangiales</taxon>
        <taxon>Thermomonosporaceae</taxon>
        <taxon>Actinoallomurus</taxon>
    </lineage>
</organism>
<name>A0ABP8U8R3_9ACTN</name>
<dbReference type="InterPro" id="IPR011055">
    <property type="entry name" value="Dup_hybrid_motif"/>
</dbReference>
<dbReference type="Pfam" id="PF01551">
    <property type="entry name" value="Peptidase_M23"/>
    <property type="match status" value="1"/>
</dbReference>
<feature type="domain" description="M23ase beta-sheet core" evidence="4">
    <location>
        <begin position="50"/>
        <end position="143"/>
    </location>
</feature>
<proteinExistence type="predicted"/>
<gene>
    <name evidence="5" type="ORF">GCM10023196_035220</name>
</gene>
<dbReference type="Proteomes" id="UP001501442">
    <property type="component" value="Unassembled WGS sequence"/>
</dbReference>
<keyword evidence="3" id="KW-0812">Transmembrane</keyword>
<dbReference type="CDD" id="cd12797">
    <property type="entry name" value="M23_peptidase"/>
    <property type="match status" value="1"/>
</dbReference>
<evidence type="ECO:0000256" key="1">
    <source>
        <dbReference type="ARBA" id="ARBA00022729"/>
    </source>
</evidence>
<reference evidence="6" key="1">
    <citation type="journal article" date="2019" name="Int. J. Syst. Evol. Microbiol.">
        <title>The Global Catalogue of Microorganisms (GCM) 10K type strain sequencing project: providing services to taxonomists for standard genome sequencing and annotation.</title>
        <authorList>
            <consortium name="The Broad Institute Genomics Platform"/>
            <consortium name="The Broad Institute Genome Sequencing Center for Infectious Disease"/>
            <person name="Wu L."/>
            <person name="Ma J."/>
        </authorList>
    </citation>
    <scope>NUCLEOTIDE SEQUENCE [LARGE SCALE GENOMIC DNA]</scope>
    <source>
        <strain evidence="6">JCM 17939</strain>
    </source>
</reference>
<evidence type="ECO:0000256" key="3">
    <source>
        <dbReference type="SAM" id="Phobius"/>
    </source>
</evidence>
<dbReference type="SUPFAM" id="SSF51261">
    <property type="entry name" value="Duplicated hybrid motif"/>
    <property type="match status" value="1"/>
</dbReference>
<dbReference type="EMBL" id="BAABHK010000004">
    <property type="protein sequence ID" value="GAA4626546.1"/>
    <property type="molecule type" value="Genomic_DNA"/>
</dbReference>
<feature type="compositionally biased region" description="Pro residues" evidence="2">
    <location>
        <begin position="166"/>
        <end position="181"/>
    </location>
</feature>
<dbReference type="InterPro" id="IPR016047">
    <property type="entry name" value="M23ase_b-sheet_dom"/>
</dbReference>
<dbReference type="Gene3D" id="2.70.70.10">
    <property type="entry name" value="Glucose Permease (Domain IIA)"/>
    <property type="match status" value="1"/>
</dbReference>
<dbReference type="PANTHER" id="PTHR21666:SF289">
    <property type="entry name" value="L-ALA--D-GLU ENDOPEPTIDASE"/>
    <property type="match status" value="1"/>
</dbReference>
<accession>A0ABP8U8R3</accession>
<feature type="region of interest" description="Disordered" evidence="2">
    <location>
        <begin position="166"/>
        <end position="224"/>
    </location>
</feature>
<feature type="region of interest" description="Disordered" evidence="2">
    <location>
        <begin position="260"/>
        <end position="309"/>
    </location>
</feature>
<dbReference type="PANTHER" id="PTHR21666">
    <property type="entry name" value="PEPTIDASE-RELATED"/>
    <property type="match status" value="1"/>
</dbReference>
<keyword evidence="1" id="KW-0732">Signal</keyword>
<evidence type="ECO:0000313" key="6">
    <source>
        <dbReference type="Proteomes" id="UP001501442"/>
    </source>
</evidence>
<dbReference type="InterPro" id="IPR050570">
    <property type="entry name" value="Cell_wall_metabolism_enzyme"/>
</dbReference>
<evidence type="ECO:0000259" key="4">
    <source>
        <dbReference type="Pfam" id="PF01551"/>
    </source>
</evidence>
<keyword evidence="3" id="KW-0472">Membrane</keyword>
<keyword evidence="3" id="KW-1133">Transmembrane helix</keyword>
<evidence type="ECO:0000313" key="5">
    <source>
        <dbReference type="EMBL" id="GAA4626546.1"/>
    </source>
</evidence>
<feature type="transmembrane region" description="Helical" evidence="3">
    <location>
        <begin position="237"/>
        <end position="256"/>
    </location>
</feature>
<evidence type="ECO:0000256" key="2">
    <source>
        <dbReference type="SAM" id="MobiDB-lite"/>
    </source>
</evidence>
<sequence length="309" mass="32415">MLGAMVWSGFLLVVAAFFPGGADAGWQWPLRPPPPVLRRFDPPAHPWEAGHRGVDLAAPPGRPVFAAGAGRVAFAHDLAGRGVVTITHGALRTTYLPVRPTVRPGQIVAAGARIGVVEGVLGHCGQESCLHWGLLRGGSYLDPLSLLGLGPVRLLPWWHAASPAAAPPEAVPWPQSPPPPASGADLGDPWAPPTIRSLRPSETHPPTRPPAEPARTRPTVTAPVTRPVSAATGIGPSAGPIAIAGAAAIVVSRILVRRRGQIPARRRRRRRSPLARGPDHTGPGDRSSVTPAGPQRAQRAVTDPRTARR</sequence>
<feature type="compositionally biased region" description="Basic residues" evidence="2">
    <location>
        <begin position="260"/>
        <end position="273"/>
    </location>
</feature>